<gene>
    <name evidence="1" type="ORF">HJA87_31125</name>
</gene>
<keyword evidence="2" id="KW-1185">Reference proteome</keyword>
<sequence>MDSIVDVNWSDLDIEPVYGGGTDKLLDQGDTPAEGRWLMQSLDELVRTGQFAGVSATAFDAVMAVADRIEHEGIADDARKPLADLMRDLVHVALARQVQGR</sequence>
<accession>A0ABS7LS58</accession>
<evidence type="ECO:0000313" key="2">
    <source>
        <dbReference type="Proteomes" id="UP000720124"/>
    </source>
</evidence>
<dbReference type="EMBL" id="JABTXI010000026">
    <property type="protein sequence ID" value="MBY3594255.1"/>
    <property type="molecule type" value="Genomic_DNA"/>
</dbReference>
<reference evidence="1 2" key="1">
    <citation type="submission" date="2020-06" db="EMBL/GenBank/DDBJ databases">
        <title>Global-level population genomics: horizontal gene transfer, symbiosis and evolution in Rhizobia.</title>
        <authorList>
            <person name="Gai Y."/>
        </authorList>
    </citation>
    <scope>NUCLEOTIDE SEQUENCE [LARGE SCALE GENOMIC DNA]</scope>
    <source>
        <strain evidence="1 2">PLR6_1b</strain>
    </source>
</reference>
<name>A0ABS7LS58_9HYPH</name>
<dbReference type="RefSeq" id="WP_222012548.1">
    <property type="nucleotide sequence ID" value="NZ_JABTXI010000026.1"/>
</dbReference>
<dbReference type="Proteomes" id="UP000720124">
    <property type="component" value="Unassembled WGS sequence"/>
</dbReference>
<organism evidence="1 2">
    <name type="scientific">Rhizobium bangladeshense</name>
    <dbReference type="NCBI Taxonomy" id="1138189"/>
    <lineage>
        <taxon>Bacteria</taxon>
        <taxon>Pseudomonadati</taxon>
        <taxon>Pseudomonadota</taxon>
        <taxon>Alphaproteobacteria</taxon>
        <taxon>Hyphomicrobiales</taxon>
        <taxon>Rhizobiaceae</taxon>
        <taxon>Rhizobium/Agrobacterium group</taxon>
        <taxon>Rhizobium</taxon>
    </lineage>
</organism>
<comment type="caution">
    <text evidence="1">The sequence shown here is derived from an EMBL/GenBank/DDBJ whole genome shotgun (WGS) entry which is preliminary data.</text>
</comment>
<proteinExistence type="predicted"/>
<evidence type="ECO:0000313" key="1">
    <source>
        <dbReference type="EMBL" id="MBY3594255.1"/>
    </source>
</evidence>
<protein>
    <submittedName>
        <fullName evidence="1">Uncharacterized protein</fullName>
    </submittedName>
</protein>